<keyword evidence="3" id="KW-1185">Reference proteome</keyword>
<dbReference type="PROSITE" id="PS50943">
    <property type="entry name" value="HTH_CROC1"/>
    <property type="match status" value="1"/>
</dbReference>
<accession>A0ABV6TL30</accession>
<organism evidence="2 3">
    <name type="scientific">Streptomyces noboritoensis</name>
    <dbReference type="NCBI Taxonomy" id="67337"/>
    <lineage>
        <taxon>Bacteria</taxon>
        <taxon>Bacillati</taxon>
        <taxon>Actinomycetota</taxon>
        <taxon>Actinomycetes</taxon>
        <taxon>Kitasatosporales</taxon>
        <taxon>Streptomycetaceae</taxon>
        <taxon>Streptomyces</taxon>
    </lineage>
</organism>
<sequence length="279" mass="31184">MTFEPEQLGRSTEELAATLKGLRKAAGLSGDRLARRMNISQSKVSRIENGRVRPSLVDVEQYLRGVDAPPEAIDRVMSLARLANTEWRNLRNLRRAGLGTRQAELKALESSSGHLRYFLLSLITGLLATPEYVRASLAHSPADTSKAVAGKLERQQILYDASKRFTFILTEQAVRFPLVGPHAMAVQIDRLASLTHLPNVRLGVIPVGTRTPGLPLNTFTIYDDRMVTAELTTGSIVFRDARDIRAYLDEFDGYEEQALFDEAAREKLREWSSSCRDDL</sequence>
<gene>
    <name evidence="2" type="ORF">ACFH04_22700</name>
</gene>
<dbReference type="CDD" id="cd00093">
    <property type="entry name" value="HTH_XRE"/>
    <property type="match status" value="1"/>
</dbReference>
<dbReference type="Proteomes" id="UP001589887">
    <property type="component" value="Unassembled WGS sequence"/>
</dbReference>
<evidence type="ECO:0000259" key="1">
    <source>
        <dbReference type="PROSITE" id="PS50943"/>
    </source>
</evidence>
<dbReference type="InterPro" id="IPR001387">
    <property type="entry name" value="Cro/C1-type_HTH"/>
</dbReference>
<evidence type="ECO:0000313" key="3">
    <source>
        <dbReference type="Proteomes" id="UP001589887"/>
    </source>
</evidence>
<comment type="caution">
    <text evidence="2">The sequence shown here is derived from an EMBL/GenBank/DDBJ whole genome shotgun (WGS) entry which is preliminary data.</text>
</comment>
<reference evidence="2 3" key="1">
    <citation type="submission" date="2024-09" db="EMBL/GenBank/DDBJ databases">
        <authorList>
            <person name="Sun Q."/>
            <person name="Mori K."/>
        </authorList>
    </citation>
    <scope>NUCLEOTIDE SEQUENCE [LARGE SCALE GENOMIC DNA]</scope>
    <source>
        <strain evidence="2 3">JCM 4557</strain>
    </source>
</reference>
<dbReference type="InterPro" id="IPR010982">
    <property type="entry name" value="Lambda_DNA-bd_dom_sf"/>
</dbReference>
<dbReference type="InterPro" id="IPR043917">
    <property type="entry name" value="DUF5753"/>
</dbReference>
<protein>
    <submittedName>
        <fullName evidence="2">Helix-turn-helix domain-containing protein</fullName>
    </submittedName>
</protein>
<dbReference type="SUPFAM" id="SSF47413">
    <property type="entry name" value="lambda repressor-like DNA-binding domains"/>
    <property type="match status" value="1"/>
</dbReference>
<evidence type="ECO:0000313" key="2">
    <source>
        <dbReference type="EMBL" id="MFC0846502.1"/>
    </source>
</evidence>
<dbReference type="EMBL" id="JBHMQV010000009">
    <property type="protein sequence ID" value="MFC0846502.1"/>
    <property type="molecule type" value="Genomic_DNA"/>
</dbReference>
<name>A0ABV6TL30_9ACTN</name>
<dbReference type="Pfam" id="PF13560">
    <property type="entry name" value="HTH_31"/>
    <property type="match status" value="1"/>
</dbReference>
<proteinExistence type="predicted"/>
<feature type="domain" description="HTH cro/C1-type" evidence="1">
    <location>
        <begin position="19"/>
        <end position="73"/>
    </location>
</feature>
<dbReference type="RefSeq" id="WP_394321642.1">
    <property type="nucleotide sequence ID" value="NZ_JBHMQV010000009.1"/>
</dbReference>
<dbReference type="Gene3D" id="1.10.260.40">
    <property type="entry name" value="lambda repressor-like DNA-binding domains"/>
    <property type="match status" value="1"/>
</dbReference>
<dbReference type="Pfam" id="PF19054">
    <property type="entry name" value="DUF5753"/>
    <property type="match status" value="1"/>
</dbReference>
<dbReference type="SMART" id="SM00530">
    <property type="entry name" value="HTH_XRE"/>
    <property type="match status" value="1"/>
</dbReference>